<sequence>MQKSLQFRTQQGNQGQGSFHGHAKSDEKAKTELLQYFRAIDKGLMKLLREDQNAPLVVACLDYHFPIYKEANSCKNLYPRHISGNPADMDALELHERAWNLLISHFNRKRQDKKAQYHE</sequence>
<dbReference type="AlphaFoldDB" id="A0A831LL97"/>
<proteinExistence type="predicted"/>
<reference evidence="2" key="1">
    <citation type="journal article" date="2020" name="mSystems">
        <title>Genome- and Community-Level Interaction Insights into Carbon Utilization and Element Cycling Functions of Hydrothermarchaeota in Hydrothermal Sediment.</title>
        <authorList>
            <person name="Zhou Z."/>
            <person name="Liu Y."/>
            <person name="Xu W."/>
            <person name="Pan J."/>
            <person name="Luo Z.H."/>
            <person name="Li M."/>
        </authorList>
    </citation>
    <scope>NUCLEOTIDE SEQUENCE [LARGE SCALE GENOMIC DNA]</scope>
    <source>
        <strain evidence="2">SpSt-1217</strain>
    </source>
</reference>
<name>A0A831LL97_9BACT</name>
<feature type="compositionally biased region" description="Polar residues" evidence="1">
    <location>
        <begin position="1"/>
        <end position="17"/>
    </location>
</feature>
<comment type="caution">
    <text evidence="2">The sequence shown here is derived from an EMBL/GenBank/DDBJ whole genome shotgun (WGS) entry which is preliminary data.</text>
</comment>
<organism evidence="2">
    <name type="scientific">Mariniphaga anaerophila</name>
    <dbReference type="NCBI Taxonomy" id="1484053"/>
    <lineage>
        <taxon>Bacteria</taxon>
        <taxon>Pseudomonadati</taxon>
        <taxon>Bacteroidota</taxon>
        <taxon>Bacteroidia</taxon>
        <taxon>Marinilabiliales</taxon>
        <taxon>Prolixibacteraceae</taxon>
        <taxon>Mariniphaga</taxon>
    </lineage>
</organism>
<evidence type="ECO:0000256" key="1">
    <source>
        <dbReference type="SAM" id="MobiDB-lite"/>
    </source>
</evidence>
<gene>
    <name evidence="2" type="ORF">ENN90_04160</name>
</gene>
<dbReference type="InterPro" id="IPR040837">
    <property type="entry name" value="Bact_RF_family7"/>
</dbReference>
<dbReference type="Proteomes" id="UP000886047">
    <property type="component" value="Unassembled WGS sequence"/>
</dbReference>
<feature type="region of interest" description="Disordered" evidence="1">
    <location>
        <begin position="1"/>
        <end position="26"/>
    </location>
</feature>
<dbReference type="Pfam" id="PF18849">
    <property type="entry name" value="baeRF_family7"/>
    <property type="match status" value="1"/>
</dbReference>
<accession>A0A831LL97</accession>
<dbReference type="EMBL" id="DSDK01000232">
    <property type="protein sequence ID" value="HDR50804.1"/>
    <property type="molecule type" value="Genomic_DNA"/>
</dbReference>
<evidence type="ECO:0000313" key="2">
    <source>
        <dbReference type="EMBL" id="HDR50804.1"/>
    </source>
</evidence>
<protein>
    <submittedName>
        <fullName evidence="2">Uncharacterized protein</fullName>
    </submittedName>
</protein>